<dbReference type="Gene3D" id="2.130.10.130">
    <property type="entry name" value="Integrin alpha, N-terminal"/>
    <property type="match status" value="1"/>
</dbReference>
<dbReference type="GO" id="GO:0009897">
    <property type="term" value="C:external side of plasma membrane"/>
    <property type="evidence" value="ECO:0007669"/>
    <property type="project" value="TreeGrafter"/>
</dbReference>
<feature type="repeat" description="FG-GAP" evidence="1">
    <location>
        <begin position="28"/>
        <end position="93"/>
    </location>
</feature>
<dbReference type="PROSITE" id="PS51470">
    <property type="entry name" value="FG_GAP"/>
    <property type="match status" value="1"/>
</dbReference>
<dbReference type="SUPFAM" id="SSF69318">
    <property type="entry name" value="Integrin alpha N-terminal domain"/>
    <property type="match status" value="1"/>
</dbReference>
<dbReference type="GO" id="GO:0007229">
    <property type="term" value="P:integrin-mediated signaling pathway"/>
    <property type="evidence" value="ECO:0007669"/>
    <property type="project" value="UniProtKB-KW"/>
</dbReference>
<dbReference type="SMART" id="SM00191">
    <property type="entry name" value="Int_alpha"/>
    <property type="match status" value="1"/>
</dbReference>
<evidence type="ECO:0000313" key="3">
    <source>
        <dbReference type="Proteomes" id="UP000281406"/>
    </source>
</evidence>
<evidence type="ECO:0000313" key="2">
    <source>
        <dbReference type="EMBL" id="ROI46700.1"/>
    </source>
</evidence>
<name>A0A3N0XMC7_ANAGA</name>
<proteinExistence type="predicted"/>
<dbReference type="GO" id="GO:0098609">
    <property type="term" value="P:cell-cell adhesion"/>
    <property type="evidence" value="ECO:0007669"/>
    <property type="project" value="TreeGrafter"/>
</dbReference>
<dbReference type="InterPro" id="IPR013519">
    <property type="entry name" value="Int_alpha_beta-p"/>
</dbReference>
<comment type="caution">
    <text evidence="2">The sequence shown here is derived from an EMBL/GenBank/DDBJ whole genome shotgun (WGS) entry which is preliminary data.</text>
</comment>
<dbReference type="PANTHER" id="PTHR23220">
    <property type="entry name" value="INTEGRIN ALPHA"/>
    <property type="match status" value="1"/>
</dbReference>
<evidence type="ECO:0000256" key="1">
    <source>
        <dbReference type="PROSITE-ProRule" id="PRU00803"/>
    </source>
</evidence>
<dbReference type="GO" id="GO:0008305">
    <property type="term" value="C:integrin complex"/>
    <property type="evidence" value="ECO:0007669"/>
    <property type="project" value="TreeGrafter"/>
</dbReference>
<dbReference type="AlphaFoldDB" id="A0A3N0XMC7"/>
<dbReference type="GO" id="GO:0007160">
    <property type="term" value="P:cell-matrix adhesion"/>
    <property type="evidence" value="ECO:0007669"/>
    <property type="project" value="TreeGrafter"/>
</dbReference>
<dbReference type="GO" id="GO:0005178">
    <property type="term" value="F:integrin binding"/>
    <property type="evidence" value="ECO:0007669"/>
    <property type="project" value="TreeGrafter"/>
</dbReference>
<dbReference type="Proteomes" id="UP000281406">
    <property type="component" value="Unassembled WGS sequence"/>
</dbReference>
<reference evidence="2 3" key="1">
    <citation type="submission" date="2018-10" db="EMBL/GenBank/DDBJ databases">
        <title>Genome assembly for a Yunnan-Guizhou Plateau 3E fish, Anabarilius grahami (Regan), and its evolutionary and genetic applications.</title>
        <authorList>
            <person name="Jiang W."/>
        </authorList>
    </citation>
    <scope>NUCLEOTIDE SEQUENCE [LARGE SCALE GENOMIC DNA]</scope>
    <source>
        <strain evidence="2">AG-KIZ</strain>
        <tissue evidence="2">Muscle</tissue>
    </source>
</reference>
<dbReference type="PANTHER" id="PTHR23220:SF69">
    <property type="entry name" value="INTEGRIN ALPHA-9"/>
    <property type="match status" value="1"/>
</dbReference>
<dbReference type="EMBL" id="RJVU01071502">
    <property type="protein sequence ID" value="ROI46700.1"/>
    <property type="molecule type" value="Genomic_DNA"/>
</dbReference>
<dbReference type="InterPro" id="IPR028994">
    <property type="entry name" value="Integrin_alpha_N"/>
</dbReference>
<dbReference type="OrthoDB" id="5317514at2759"/>
<accession>A0A3N0XMC7</accession>
<keyword evidence="2" id="KW-0401">Integrin</keyword>
<protein>
    <submittedName>
        <fullName evidence="2">Integrin alpha-9</fullName>
    </submittedName>
</protein>
<keyword evidence="3" id="KW-1185">Reference proteome</keyword>
<organism evidence="2 3">
    <name type="scientific">Anabarilius grahami</name>
    <name type="common">Kanglang fish</name>
    <name type="synonym">Barilius grahami</name>
    <dbReference type="NCBI Taxonomy" id="495550"/>
    <lineage>
        <taxon>Eukaryota</taxon>
        <taxon>Metazoa</taxon>
        <taxon>Chordata</taxon>
        <taxon>Craniata</taxon>
        <taxon>Vertebrata</taxon>
        <taxon>Euteleostomi</taxon>
        <taxon>Actinopterygii</taxon>
        <taxon>Neopterygii</taxon>
        <taxon>Teleostei</taxon>
        <taxon>Ostariophysi</taxon>
        <taxon>Cypriniformes</taxon>
        <taxon>Xenocyprididae</taxon>
        <taxon>Xenocypridinae</taxon>
        <taxon>Xenocypridinae incertae sedis</taxon>
        <taxon>Anabarilius</taxon>
    </lineage>
</organism>
<sequence length="189" mass="21568">MTELSTRKRSALDVFVYLCFVSLAYSFNIDLKHPVVFRGPDATFFGYSVLEHVHDNTRWIVVGAPRANSSYSSSVQSPGALYKCRIRNNPEQRCTEMDLGRASIDFNGAALNGFFQRFETRRSLDKRCDYVPPTDAQRLWGGYARDVTVDRYDCGYAHSGKRLSGSIGFQHECRKKHTKYIQNGKELCD</sequence>
<gene>
    <name evidence="2" type="ORF">DPX16_7818</name>
</gene>
<dbReference type="GO" id="GO:0033627">
    <property type="term" value="P:cell adhesion mediated by integrin"/>
    <property type="evidence" value="ECO:0007669"/>
    <property type="project" value="TreeGrafter"/>
</dbReference>